<evidence type="ECO:0000313" key="3">
    <source>
        <dbReference type="Proteomes" id="UP000198850"/>
    </source>
</evidence>
<evidence type="ECO:0000313" key="2">
    <source>
        <dbReference type="EMBL" id="SDZ89345.1"/>
    </source>
</evidence>
<dbReference type="InterPro" id="IPR046233">
    <property type="entry name" value="DUF6266"/>
</dbReference>
<dbReference type="EMBL" id="FNRA01000001">
    <property type="protein sequence ID" value="SDZ89345.1"/>
    <property type="molecule type" value="Genomic_DNA"/>
</dbReference>
<dbReference type="STRING" id="425514.SAMN05443550_101353"/>
<dbReference type="Pfam" id="PF19781">
    <property type="entry name" value="DUF6266"/>
    <property type="match status" value="1"/>
</dbReference>
<keyword evidence="3" id="KW-1185">Reference proteome</keyword>
<organism evidence="2 3">
    <name type="scientific">Pedobacter hartonius</name>
    <dbReference type="NCBI Taxonomy" id="425514"/>
    <lineage>
        <taxon>Bacteria</taxon>
        <taxon>Pseudomonadati</taxon>
        <taxon>Bacteroidota</taxon>
        <taxon>Sphingobacteriia</taxon>
        <taxon>Sphingobacteriales</taxon>
        <taxon>Sphingobacteriaceae</taxon>
        <taxon>Pedobacter</taxon>
    </lineage>
</organism>
<protein>
    <submittedName>
        <fullName evidence="2">Uncharacterized protein</fullName>
    </submittedName>
</protein>
<dbReference type="AlphaFoldDB" id="A0A1H3WQD4"/>
<accession>A0A1H3WQD4</accession>
<name>A0A1H3WQD4_9SPHI</name>
<dbReference type="RefSeq" id="WP_090554535.1">
    <property type="nucleotide sequence ID" value="NZ_FNRA01000001.1"/>
</dbReference>
<feature type="region of interest" description="Disordered" evidence="1">
    <location>
        <begin position="26"/>
        <end position="48"/>
    </location>
</feature>
<evidence type="ECO:0000256" key="1">
    <source>
        <dbReference type="SAM" id="MobiDB-lite"/>
    </source>
</evidence>
<gene>
    <name evidence="2" type="ORF">SAMN05443550_101353</name>
</gene>
<dbReference type="Proteomes" id="UP000198850">
    <property type="component" value="Unassembled WGS sequence"/>
</dbReference>
<proteinExistence type="predicted"/>
<dbReference type="OrthoDB" id="648163at2"/>
<sequence>MGIVKSGIAQGFSGKVGNMVFSQHEDRETTVSLAPAPSTKAPTTDQLSTRQDTSVCTAFVRPLAEFAKIGFRLQGKLERQTGYNAMLSYVRKNALTGIYPNRIVDVSGVLMTRGNMRPPEDAAVQLTGSGLAFSWNPEIKVEGLHFSDQVVMMAYFPELKMARYMIGGAQRHAGKDVLMLTGIKQGYAAAVYLSFITDNREAISDSVYLGQFIW</sequence>
<reference evidence="2 3" key="1">
    <citation type="submission" date="2016-10" db="EMBL/GenBank/DDBJ databases">
        <authorList>
            <person name="de Groot N.N."/>
        </authorList>
    </citation>
    <scope>NUCLEOTIDE SEQUENCE [LARGE SCALE GENOMIC DNA]</scope>
    <source>
        <strain evidence="2 3">DSM 19033</strain>
    </source>
</reference>